<dbReference type="InterPro" id="IPR046206">
    <property type="entry name" value="DUF6239"/>
</dbReference>
<reference evidence="2 3" key="1">
    <citation type="journal article" date="2019" name="Int. J. Syst. Evol. Microbiol.">
        <title>The Global Catalogue of Microorganisms (GCM) 10K type strain sequencing project: providing services to taxonomists for standard genome sequencing and annotation.</title>
        <authorList>
            <consortium name="The Broad Institute Genomics Platform"/>
            <consortium name="The Broad Institute Genome Sequencing Center for Infectious Disease"/>
            <person name="Wu L."/>
            <person name="Ma J."/>
        </authorList>
    </citation>
    <scope>NUCLEOTIDE SEQUENCE [LARGE SCALE GENOMIC DNA]</scope>
    <source>
        <strain evidence="2 3">JCM 11117</strain>
    </source>
</reference>
<accession>A0ABN1NAD1</accession>
<feature type="transmembrane region" description="Helical" evidence="1">
    <location>
        <begin position="74"/>
        <end position="96"/>
    </location>
</feature>
<organism evidence="2 3">
    <name type="scientific">Pseudonocardia zijingensis</name>
    <dbReference type="NCBI Taxonomy" id="153376"/>
    <lineage>
        <taxon>Bacteria</taxon>
        <taxon>Bacillati</taxon>
        <taxon>Actinomycetota</taxon>
        <taxon>Actinomycetes</taxon>
        <taxon>Pseudonocardiales</taxon>
        <taxon>Pseudonocardiaceae</taxon>
        <taxon>Pseudonocardia</taxon>
    </lineage>
</organism>
<feature type="transmembrane region" description="Helical" evidence="1">
    <location>
        <begin position="141"/>
        <end position="159"/>
    </location>
</feature>
<dbReference type="Proteomes" id="UP001499967">
    <property type="component" value="Unassembled WGS sequence"/>
</dbReference>
<comment type="caution">
    <text evidence="2">The sequence shown here is derived from an EMBL/GenBank/DDBJ whole genome shotgun (WGS) entry which is preliminary data.</text>
</comment>
<feature type="transmembrane region" description="Helical" evidence="1">
    <location>
        <begin position="108"/>
        <end position="129"/>
    </location>
</feature>
<keyword evidence="1" id="KW-1133">Transmembrane helix</keyword>
<sequence>MHPAQHDHGLEIPVLAPAHWLWLPLIGGAVVVTGAALLRTVVPAQIRPLDPVVGAFALGTGLLVLLLAPDTVLPRPLVGVLVLGTATAVAATRALATSGGSGRLRPAQLLAPPLVVAALAAAVAVLIGASGTPPAGEPSSAVTAGLFVGIAGMVWVPLWHPRTGPGAALRVVSSWALAHVVLGATTAAALSALPA</sequence>
<proteinExistence type="predicted"/>
<feature type="transmembrane region" description="Helical" evidence="1">
    <location>
        <begin position="171"/>
        <end position="193"/>
    </location>
</feature>
<evidence type="ECO:0000256" key="1">
    <source>
        <dbReference type="SAM" id="Phobius"/>
    </source>
</evidence>
<dbReference type="EMBL" id="BAAAHP010000209">
    <property type="protein sequence ID" value="GAA0899625.1"/>
    <property type="molecule type" value="Genomic_DNA"/>
</dbReference>
<dbReference type="RefSeq" id="WP_343945485.1">
    <property type="nucleotide sequence ID" value="NZ_BAAAHP010000209.1"/>
</dbReference>
<keyword evidence="1" id="KW-0812">Transmembrane</keyword>
<evidence type="ECO:0000313" key="3">
    <source>
        <dbReference type="Proteomes" id="UP001499967"/>
    </source>
</evidence>
<evidence type="ECO:0000313" key="2">
    <source>
        <dbReference type="EMBL" id="GAA0899625.1"/>
    </source>
</evidence>
<keyword evidence="3" id="KW-1185">Reference proteome</keyword>
<keyword evidence="1" id="KW-0472">Membrane</keyword>
<protein>
    <submittedName>
        <fullName evidence="2">Uncharacterized protein</fullName>
    </submittedName>
</protein>
<gene>
    <name evidence="2" type="ORF">GCM10009559_64490</name>
</gene>
<name>A0ABN1NAD1_9PSEU</name>
<feature type="transmembrane region" description="Helical" evidence="1">
    <location>
        <begin position="20"/>
        <end position="42"/>
    </location>
</feature>
<feature type="transmembrane region" description="Helical" evidence="1">
    <location>
        <begin position="49"/>
        <end position="68"/>
    </location>
</feature>
<dbReference type="Pfam" id="PF19752">
    <property type="entry name" value="DUF6239"/>
    <property type="match status" value="1"/>
</dbReference>